<organism evidence="2">
    <name type="scientific">Haloferax sp. CBA1149</name>
    <dbReference type="NCBI Taxonomy" id="2650753"/>
    <lineage>
        <taxon>Archaea</taxon>
        <taxon>Methanobacteriati</taxon>
        <taxon>Methanobacteriota</taxon>
        <taxon>Stenosarchaea group</taxon>
        <taxon>Halobacteria</taxon>
        <taxon>Halobacteriales</taxon>
        <taxon>Haloferacaceae</taxon>
        <taxon>Haloferax</taxon>
    </lineage>
</organism>
<gene>
    <name evidence="2" type="ORF">Hfx1149_00595</name>
</gene>
<evidence type="ECO:0000313" key="2">
    <source>
        <dbReference type="EMBL" id="KAB1186610.1"/>
    </source>
</evidence>
<sequence>MNSRADTTDVASESSPTTTRRRLLAASGSLGVAGLSGCLGRVARATTNTGAAPALYYTGDASSEDTVTDGDGTARVYGVGHADIRHIPSTVSGGSGLLSAEIELDGWATSTSTKAQDYNSSRSNKPRTRRGDDDSDDDGLPDGKEELYEYLDGEPTIGERFTVSLPDARLPGNRGAVADELTPQRLLDYFTGEPNSDRCAENANSRALLVHRDIACRNLLSATLEEDKSKTRKVAVFTTSGGVVVTGATPEAKQAERMVLVSEDGTASTLETLDSWGDERVTGAVGVTPTLVCPMSVTPADCPSPMPALFYVRRIRHDDQYLYTGGWVVDDGALYENTATLLVGEAPNEVIGLTPSDIERSATELRSIIRRRRRGRSAKDATVLLSRYDAEADTLPDGVHSVCGTDGGGYWRVQSKEALASGTGDCDDTDPSPTPTSVVTALDAPILHLVETSELSNEVKFKAGAELSKAVN</sequence>
<comment type="caution">
    <text evidence="2">The sequence shown here is derived from an EMBL/GenBank/DDBJ whole genome shotgun (WGS) entry which is preliminary data.</text>
</comment>
<proteinExistence type="predicted"/>
<reference evidence="2" key="1">
    <citation type="submission" date="2019-09" db="EMBL/GenBank/DDBJ databases">
        <title>Genomic analysis of Haloferax sp. CBA1149.</title>
        <authorList>
            <person name="Roh S.W."/>
        </authorList>
    </citation>
    <scope>NUCLEOTIDE SEQUENCE</scope>
    <source>
        <strain evidence="2">CBA1149</strain>
    </source>
</reference>
<protein>
    <submittedName>
        <fullName evidence="2">Uncharacterized protein</fullName>
    </submittedName>
</protein>
<name>A0A643JQF1_9EURY</name>
<feature type="compositionally biased region" description="Polar residues" evidence="1">
    <location>
        <begin position="111"/>
        <end position="123"/>
    </location>
</feature>
<accession>A0A643JQF1</accession>
<dbReference type="PROSITE" id="PS51318">
    <property type="entry name" value="TAT"/>
    <property type="match status" value="1"/>
</dbReference>
<dbReference type="InterPro" id="IPR006311">
    <property type="entry name" value="TAT_signal"/>
</dbReference>
<dbReference type="AlphaFoldDB" id="A0A643JQF1"/>
<dbReference type="RefSeq" id="WP_151134463.1">
    <property type="nucleotide sequence ID" value="NZ_VZUS01000001.1"/>
</dbReference>
<feature type="region of interest" description="Disordered" evidence="1">
    <location>
        <begin position="111"/>
        <end position="145"/>
    </location>
</feature>
<evidence type="ECO:0000256" key="1">
    <source>
        <dbReference type="SAM" id="MobiDB-lite"/>
    </source>
</evidence>
<dbReference type="EMBL" id="VZUS01000001">
    <property type="protein sequence ID" value="KAB1186610.1"/>
    <property type="molecule type" value="Genomic_DNA"/>
</dbReference>